<feature type="region of interest" description="Disordered" evidence="1">
    <location>
        <begin position="1"/>
        <end position="22"/>
    </location>
</feature>
<comment type="caution">
    <text evidence="2">The sequence shown here is derived from an EMBL/GenBank/DDBJ whole genome shotgun (WGS) entry which is preliminary data.</text>
</comment>
<proteinExistence type="predicted"/>
<reference evidence="2 3" key="1">
    <citation type="submission" date="2018-12" db="EMBL/GenBank/DDBJ databases">
        <title>Draft genome sequence of Embleya hyalina NBRC 13850T.</title>
        <authorList>
            <person name="Komaki H."/>
            <person name="Hosoyama A."/>
            <person name="Kimura A."/>
            <person name="Ichikawa N."/>
            <person name="Tamura T."/>
        </authorList>
    </citation>
    <scope>NUCLEOTIDE SEQUENCE [LARGE SCALE GENOMIC DNA]</scope>
    <source>
        <strain evidence="2 3">NBRC 13850</strain>
    </source>
</reference>
<feature type="region of interest" description="Disordered" evidence="1">
    <location>
        <begin position="150"/>
        <end position="222"/>
    </location>
</feature>
<dbReference type="AlphaFoldDB" id="A0A401Z1L5"/>
<organism evidence="2 3">
    <name type="scientific">Embleya hyalina</name>
    <dbReference type="NCBI Taxonomy" id="516124"/>
    <lineage>
        <taxon>Bacteria</taxon>
        <taxon>Bacillati</taxon>
        <taxon>Actinomycetota</taxon>
        <taxon>Actinomycetes</taxon>
        <taxon>Kitasatosporales</taxon>
        <taxon>Streptomycetaceae</taxon>
        <taxon>Embleya</taxon>
    </lineage>
</organism>
<feature type="region of interest" description="Disordered" evidence="1">
    <location>
        <begin position="122"/>
        <end position="141"/>
    </location>
</feature>
<dbReference type="EMBL" id="BIFH01000041">
    <property type="protein sequence ID" value="GCE00681.1"/>
    <property type="molecule type" value="Genomic_DNA"/>
</dbReference>
<evidence type="ECO:0000256" key="1">
    <source>
        <dbReference type="SAM" id="MobiDB-lite"/>
    </source>
</evidence>
<evidence type="ECO:0000313" key="2">
    <source>
        <dbReference type="EMBL" id="GCE00681.1"/>
    </source>
</evidence>
<dbReference type="Proteomes" id="UP000286931">
    <property type="component" value="Unassembled WGS sequence"/>
</dbReference>
<protein>
    <submittedName>
        <fullName evidence="2">ATP-grasp ribosomal peptide maturase</fullName>
    </submittedName>
</protein>
<dbReference type="RefSeq" id="WP_126642380.1">
    <property type="nucleotide sequence ID" value="NZ_BIFH01000041.1"/>
</dbReference>
<name>A0A401Z1L5_9ACTN</name>
<keyword evidence="3" id="KW-1185">Reference proteome</keyword>
<gene>
    <name evidence="2" type="ORF">EHYA_08407</name>
</gene>
<feature type="compositionally biased region" description="Low complexity" evidence="1">
    <location>
        <begin position="173"/>
        <end position="204"/>
    </location>
</feature>
<sequence length="222" mass="23199">MAALRTRAVPEAVRSRSPAGQSARRIALEDVRAVYWRRPITVHASATPAGPERDFAEREARLGLPGILTALPDVSWVNDPARAAAGTKPAQLAAFRAAGLDTPDTWIGNDPVTHGRFRADHTPVVGKTLGPITHTDATGTRHVVNTTRVPDAHAGHPVSPPPRTSSKPKSENGRSSTASPSSGSACSPPRSTSTSPTSTSAPHPTNTPPTGPEHCPPRSRAA</sequence>
<dbReference type="OrthoDB" id="9794735at2"/>
<evidence type="ECO:0000313" key="3">
    <source>
        <dbReference type="Proteomes" id="UP000286931"/>
    </source>
</evidence>
<accession>A0A401Z1L5</accession>